<comment type="caution">
    <text evidence="11">The sequence shown here is derived from an EMBL/GenBank/DDBJ whole genome shotgun (WGS) entry which is preliminary data.</text>
</comment>
<keyword evidence="12" id="KW-1185">Reference proteome</keyword>
<feature type="transmembrane region" description="Helical" evidence="9">
    <location>
        <begin position="331"/>
        <end position="352"/>
    </location>
</feature>
<dbReference type="Pfam" id="PF01490">
    <property type="entry name" value="Aa_trans"/>
    <property type="match status" value="1"/>
</dbReference>
<dbReference type="GO" id="GO:0015194">
    <property type="term" value="F:L-serine transmembrane transporter activity"/>
    <property type="evidence" value="ECO:0007669"/>
    <property type="project" value="TreeGrafter"/>
</dbReference>
<comment type="subcellular location">
    <subcellularLocation>
        <location evidence="1">Vacuole membrane</location>
        <topology evidence="1">Multi-pass membrane protein</topology>
    </subcellularLocation>
</comment>
<sequence length="473" mass="51638">MTQAAAYTPVESLDEPSIISSTIASSSSSTAATSWQDDHRPLLSRSSGVFSLYQEDIEDNSQVGHLIPTATPFSCAINLANTILGTGMLAMPSAMASVGLLPGIFVILFSAMASGAGLYFLSCCARHTDGRNASFFAISKLTWPKMAVIFDLAIAIKCFGVAISYLIIIGDLMPQVVLSFFQGANTITILMDRRFWITLFMITAVLPLSFLRKLDSLKYTSVVALIAVIYLCAIVIEHYFAVDFVPPPEGSVELISFSTKFFSHLPVFVFAFTCHQNIFSVYNELQDNSQRVVNKTIGISIGPSMFIYEVIAILGYLSFGKDVSGNVISEYHQSIFVAGGRLAIVILVVFSYPLQAHPCRASLDKVLAWKSPQASGLKVPPLPSPFKYFAMTTTILIASYLVAITVSKLDLVLAFVGSTGSTTISFILPGLFYFKIHENEPWEGKKITALMLAVYGFMVMVICLTFNIIHLLK</sequence>
<dbReference type="GO" id="GO:0000329">
    <property type="term" value="C:fungal-type vacuole membrane"/>
    <property type="evidence" value="ECO:0007669"/>
    <property type="project" value="TreeGrafter"/>
</dbReference>
<name>A0A1X2HYS3_9FUNG</name>
<comment type="similarity">
    <text evidence="2">Belongs to the amino acid/polyamine transporter 2 family.</text>
</comment>
<keyword evidence="8 9" id="KW-0472">Membrane</keyword>
<dbReference type="GO" id="GO:0005290">
    <property type="term" value="F:L-histidine transmembrane transporter activity"/>
    <property type="evidence" value="ECO:0007669"/>
    <property type="project" value="TreeGrafter"/>
</dbReference>
<dbReference type="PANTHER" id="PTHR22950:SF678">
    <property type="entry name" value="VACUOLAR AMINO ACID TRANSPORTER 5-RELATED"/>
    <property type="match status" value="1"/>
</dbReference>
<evidence type="ECO:0000256" key="7">
    <source>
        <dbReference type="ARBA" id="ARBA00022989"/>
    </source>
</evidence>
<evidence type="ECO:0000256" key="3">
    <source>
        <dbReference type="ARBA" id="ARBA00022448"/>
    </source>
</evidence>
<dbReference type="GO" id="GO:0005313">
    <property type="term" value="F:L-glutamate transmembrane transporter activity"/>
    <property type="evidence" value="ECO:0007669"/>
    <property type="project" value="TreeGrafter"/>
</dbReference>
<feature type="transmembrane region" description="Helical" evidence="9">
    <location>
        <begin position="261"/>
        <end position="285"/>
    </location>
</feature>
<dbReference type="EMBL" id="MCGE01000043">
    <property type="protein sequence ID" value="ORZ05612.1"/>
    <property type="molecule type" value="Genomic_DNA"/>
</dbReference>
<accession>A0A1X2HYS3</accession>
<proteinExistence type="inferred from homology"/>
<organism evidence="11 12">
    <name type="scientific">Absidia repens</name>
    <dbReference type="NCBI Taxonomy" id="90262"/>
    <lineage>
        <taxon>Eukaryota</taxon>
        <taxon>Fungi</taxon>
        <taxon>Fungi incertae sedis</taxon>
        <taxon>Mucoromycota</taxon>
        <taxon>Mucoromycotina</taxon>
        <taxon>Mucoromycetes</taxon>
        <taxon>Mucorales</taxon>
        <taxon>Cunninghamellaceae</taxon>
        <taxon>Absidia</taxon>
    </lineage>
</organism>
<dbReference type="STRING" id="90262.A0A1X2HYS3"/>
<keyword evidence="3" id="KW-0813">Transport</keyword>
<feature type="domain" description="Amino acid transporter transmembrane" evidence="10">
    <location>
        <begin position="69"/>
        <end position="470"/>
    </location>
</feature>
<keyword evidence="5 9" id="KW-0812">Transmembrane</keyword>
<dbReference type="GO" id="GO:0015189">
    <property type="term" value="F:L-lysine transmembrane transporter activity"/>
    <property type="evidence" value="ECO:0007669"/>
    <property type="project" value="TreeGrafter"/>
</dbReference>
<dbReference type="OrthoDB" id="438545at2759"/>
<reference evidence="11 12" key="1">
    <citation type="submission" date="2016-07" db="EMBL/GenBank/DDBJ databases">
        <title>Pervasive Adenine N6-methylation of Active Genes in Fungi.</title>
        <authorList>
            <consortium name="DOE Joint Genome Institute"/>
            <person name="Mondo S.J."/>
            <person name="Dannebaum R.O."/>
            <person name="Kuo R.C."/>
            <person name="Labutti K."/>
            <person name="Haridas S."/>
            <person name="Kuo A."/>
            <person name="Salamov A."/>
            <person name="Ahrendt S.R."/>
            <person name="Lipzen A."/>
            <person name="Sullivan W."/>
            <person name="Andreopoulos W.B."/>
            <person name="Clum A."/>
            <person name="Lindquist E."/>
            <person name="Daum C."/>
            <person name="Ramamoorthy G.K."/>
            <person name="Gryganskyi A."/>
            <person name="Culley D."/>
            <person name="Magnuson J.K."/>
            <person name="James T.Y."/>
            <person name="O'Malley M.A."/>
            <person name="Stajich J.E."/>
            <person name="Spatafora J.W."/>
            <person name="Visel A."/>
            <person name="Grigoriev I.V."/>
        </authorList>
    </citation>
    <scope>NUCLEOTIDE SEQUENCE [LARGE SCALE GENOMIC DNA]</scope>
    <source>
        <strain evidence="11 12">NRRL 1336</strain>
    </source>
</reference>
<protein>
    <submittedName>
        <fullName evidence="11">Transmembrane amino acid transporter protein-domain-containing protein</fullName>
    </submittedName>
</protein>
<evidence type="ECO:0000313" key="12">
    <source>
        <dbReference type="Proteomes" id="UP000193560"/>
    </source>
</evidence>
<keyword evidence="4" id="KW-0926">Vacuole</keyword>
<feature type="transmembrane region" description="Helical" evidence="9">
    <location>
        <begin position="448"/>
        <end position="472"/>
    </location>
</feature>
<evidence type="ECO:0000256" key="9">
    <source>
        <dbReference type="SAM" id="Phobius"/>
    </source>
</evidence>
<feature type="transmembrane region" description="Helical" evidence="9">
    <location>
        <begin position="94"/>
        <end position="121"/>
    </location>
</feature>
<keyword evidence="7 9" id="KW-1133">Transmembrane helix</keyword>
<dbReference type="InterPro" id="IPR013057">
    <property type="entry name" value="AA_transpt_TM"/>
</dbReference>
<feature type="transmembrane region" description="Helical" evidence="9">
    <location>
        <begin position="412"/>
        <end position="436"/>
    </location>
</feature>
<feature type="transmembrane region" description="Helical" evidence="9">
    <location>
        <begin position="148"/>
        <end position="173"/>
    </location>
</feature>
<evidence type="ECO:0000256" key="2">
    <source>
        <dbReference type="ARBA" id="ARBA00008066"/>
    </source>
</evidence>
<evidence type="ECO:0000313" key="11">
    <source>
        <dbReference type="EMBL" id="ORZ05612.1"/>
    </source>
</evidence>
<evidence type="ECO:0000256" key="1">
    <source>
        <dbReference type="ARBA" id="ARBA00004128"/>
    </source>
</evidence>
<dbReference type="AlphaFoldDB" id="A0A1X2HYS3"/>
<evidence type="ECO:0000256" key="5">
    <source>
        <dbReference type="ARBA" id="ARBA00022692"/>
    </source>
</evidence>
<feature type="transmembrane region" description="Helical" evidence="9">
    <location>
        <begin position="297"/>
        <end position="319"/>
    </location>
</feature>
<gene>
    <name evidence="11" type="ORF">BCR42DRAFT_361647</name>
</gene>
<dbReference type="GO" id="GO:0061459">
    <property type="term" value="F:L-arginine transmembrane transporter activity"/>
    <property type="evidence" value="ECO:0007669"/>
    <property type="project" value="TreeGrafter"/>
</dbReference>
<dbReference type="GO" id="GO:0005302">
    <property type="term" value="F:L-tyrosine transmembrane transporter activity"/>
    <property type="evidence" value="ECO:0007669"/>
    <property type="project" value="TreeGrafter"/>
</dbReference>
<evidence type="ECO:0000256" key="6">
    <source>
        <dbReference type="ARBA" id="ARBA00022970"/>
    </source>
</evidence>
<keyword evidence="6" id="KW-0029">Amino-acid transport</keyword>
<feature type="transmembrane region" description="Helical" evidence="9">
    <location>
        <begin position="222"/>
        <end position="241"/>
    </location>
</feature>
<dbReference type="Proteomes" id="UP000193560">
    <property type="component" value="Unassembled WGS sequence"/>
</dbReference>
<feature type="transmembrane region" description="Helical" evidence="9">
    <location>
        <begin position="388"/>
        <end position="406"/>
    </location>
</feature>
<dbReference type="PANTHER" id="PTHR22950">
    <property type="entry name" value="AMINO ACID TRANSPORTER"/>
    <property type="match status" value="1"/>
</dbReference>
<evidence type="ECO:0000256" key="8">
    <source>
        <dbReference type="ARBA" id="ARBA00023136"/>
    </source>
</evidence>
<feature type="transmembrane region" description="Helical" evidence="9">
    <location>
        <begin position="193"/>
        <end position="210"/>
    </location>
</feature>
<evidence type="ECO:0000259" key="10">
    <source>
        <dbReference type="Pfam" id="PF01490"/>
    </source>
</evidence>
<evidence type="ECO:0000256" key="4">
    <source>
        <dbReference type="ARBA" id="ARBA00022554"/>
    </source>
</evidence>